<dbReference type="Gene3D" id="3.90.550.10">
    <property type="entry name" value="Spore Coat Polysaccharide Biosynthesis Protein SpsA, Chain A"/>
    <property type="match status" value="1"/>
</dbReference>
<dbReference type="Proteomes" id="UP000199502">
    <property type="component" value="Unassembled WGS sequence"/>
</dbReference>
<organism evidence="8 9">
    <name type="scientific">Paracoccus tibetensis</name>
    <dbReference type="NCBI Taxonomy" id="336292"/>
    <lineage>
        <taxon>Bacteria</taxon>
        <taxon>Pseudomonadati</taxon>
        <taxon>Pseudomonadota</taxon>
        <taxon>Alphaproteobacteria</taxon>
        <taxon>Rhodobacterales</taxon>
        <taxon>Paracoccaceae</taxon>
        <taxon>Paracoccus</taxon>
    </lineage>
</organism>
<dbReference type="InterPro" id="IPR029044">
    <property type="entry name" value="Nucleotide-diphossugar_trans"/>
</dbReference>
<evidence type="ECO:0000313" key="8">
    <source>
        <dbReference type="EMBL" id="SCY94902.1"/>
    </source>
</evidence>
<feature type="transmembrane region" description="Helical" evidence="6">
    <location>
        <begin position="275"/>
        <end position="295"/>
    </location>
</feature>
<dbReference type="InterPro" id="IPR001173">
    <property type="entry name" value="Glyco_trans_2-like"/>
</dbReference>
<evidence type="ECO:0000256" key="6">
    <source>
        <dbReference type="SAM" id="Phobius"/>
    </source>
</evidence>
<evidence type="ECO:0000256" key="1">
    <source>
        <dbReference type="ARBA" id="ARBA00004236"/>
    </source>
</evidence>
<dbReference type="STRING" id="336292.SAMN05660710_03647"/>
<dbReference type="SUPFAM" id="SSF53448">
    <property type="entry name" value="Nucleotide-diphospho-sugar transferases"/>
    <property type="match status" value="1"/>
</dbReference>
<dbReference type="Pfam" id="PF00535">
    <property type="entry name" value="Glycos_transf_2"/>
    <property type="match status" value="1"/>
</dbReference>
<keyword evidence="5 6" id="KW-0472">Membrane</keyword>
<keyword evidence="6" id="KW-1133">Transmembrane helix</keyword>
<evidence type="ECO:0000256" key="2">
    <source>
        <dbReference type="ARBA" id="ARBA00022475"/>
    </source>
</evidence>
<dbReference type="PANTHER" id="PTHR43646:SF2">
    <property type="entry name" value="GLYCOSYLTRANSFERASE 2-LIKE DOMAIN-CONTAINING PROTEIN"/>
    <property type="match status" value="1"/>
</dbReference>
<comment type="subcellular location">
    <subcellularLocation>
        <location evidence="1">Cell membrane</location>
    </subcellularLocation>
</comment>
<dbReference type="OrthoDB" id="8416156at2"/>
<dbReference type="GO" id="GO:0016757">
    <property type="term" value="F:glycosyltransferase activity"/>
    <property type="evidence" value="ECO:0007669"/>
    <property type="project" value="UniProtKB-KW"/>
</dbReference>
<name>A0A1G5K2K3_9RHOB</name>
<keyword evidence="3" id="KW-0328">Glycosyltransferase</keyword>
<accession>A0A1G5K2K3</accession>
<keyword evidence="2" id="KW-1003">Cell membrane</keyword>
<evidence type="ECO:0000313" key="9">
    <source>
        <dbReference type="Proteomes" id="UP000199502"/>
    </source>
</evidence>
<keyword evidence="4" id="KW-0808">Transferase</keyword>
<dbReference type="CDD" id="cd02525">
    <property type="entry name" value="Succinoglycan_BP_ExoA"/>
    <property type="match status" value="1"/>
</dbReference>
<evidence type="ECO:0000256" key="3">
    <source>
        <dbReference type="ARBA" id="ARBA00022676"/>
    </source>
</evidence>
<keyword evidence="9" id="KW-1185">Reference proteome</keyword>
<gene>
    <name evidence="8" type="ORF">SAMN05660710_03647</name>
</gene>
<dbReference type="GO" id="GO:0005886">
    <property type="term" value="C:plasma membrane"/>
    <property type="evidence" value="ECO:0007669"/>
    <property type="project" value="UniProtKB-SubCell"/>
</dbReference>
<evidence type="ECO:0000259" key="7">
    <source>
        <dbReference type="Pfam" id="PF00535"/>
    </source>
</evidence>
<reference evidence="8 9" key="1">
    <citation type="submission" date="2016-10" db="EMBL/GenBank/DDBJ databases">
        <authorList>
            <person name="de Groot N.N."/>
        </authorList>
    </citation>
    <scope>NUCLEOTIDE SEQUENCE [LARGE SCALE GENOMIC DNA]</scope>
    <source>
        <strain evidence="8 9">CGMCC 1.8925</strain>
    </source>
</reference>
<sequence length="337" mass="36477">MQTSSAPPDLPQVLIVIPALNEARHIEAVLDFAEGFAARADGLVVVADGGSADGTREIVNRRAAESPRVRLLENPARLQAAGVNLAVRRFGTGAEWLLRLDAHSDYPADYGDVLLAEAQRTDADSVVVSMHAEGQGFLQQAIAEAQNSRLGNGGSAHRLAGEGTWVDHGHHALMRLEVFRKIGGYDESFSHNEDAELDHRLRAAGGRIWLTGRTRLTYFPRARIAALVRQYFNFGRGRSRNLAKNNTRPAARQAVVAMLAPAAALVLLAPFSAVFALPLALWLLACLAGGVMIALQTRRPRGLAAGLIAGLMHMAWSAGFWRERLAARRRAPERSPA</sequence>
<keyword evidence="6" id="KW-0812">Transmembrane</keyword>
<feature type="transmembrane region" description="Helical" evidence="6">
    <location>
        <begin position="302"/>
        <end position="321"/>
    </location>
</feature>
<feature type="domain" description="Glycosyltransferase 2-like" evidence="7">
    <location>
        <begin position="15"/>
        <end position="183"/>
    </location>
</feature>
<dbReference type="RefSeq" id="WP_090748184.1">
    <property type="nucleotide sequence ID" value="NZ_FMVT01000021.1"/>
</dbReference>
<dbReference type="EMBL" id="FMVT01000021">
    <property type="protein sequence ID" value="SCY94902.1"/>
    <property type="molecule type" value="Genomic_DNA"/>
</dbReference>
<dbReference type="PANTHER" id="PTHR43646">
    <property type="entry name" value="GLYCOSYLTRANSFERASE"/>
    <property type="match status" value="1"/>
</dbReference>
<evidence type="ECO:0000256" key="4">
    <source>
        <dbReference type="ARBA" id="ARBA00022679"/>
    </source>
</evidence>
<evidence type="ECO:0000256" key="5">
    <source>
        <dbReference type="ARBA" id="ARBA00023136"/>
    </source>
</evidence>
<dbReference type="AlphaFoldDB" id="A0A1G5K2K3"/>
<protein>
    <submittedName>
        <fullName evidence="8">Succinoglycan biosynthesis protein ExoA</fullName>
    </submittedName>
</protein>
<proteinExistence type="predicted"/>